<accession>A0A914P8F3</accession>
<protein>
    <submittedName>
        <fullName evidence="4">Uncharacterized protein</fullName>
    </submittedName>
</protein>
<name>A0A914P8F3_9BILA</name>
<evidence type="ECO:0000256" key="2">
    <source>
        <dbReference type="SAM" id="Phobius"/>
    </source>
</evidence>
<feature type="transmembrane region" description="Helical" evidence="2">
    <location>
        <begin position="309"/>
        <end position="338"/>
    </location>
</feature>
<evidence type="ECO:0000256" key="1">
    <source>
        <dbReference type="SAM" id="MobiDB-lite"/>
    </source>
</evidence>
<dbReference type="WBParaSite" id="PDA_v2.g14320.t1">
    <property type="protein sequence ID" value="PDA_v2.g14320.t1"/>
    <property type="gene ID" value="PDA_v2.g14320"/>
</dbReference>
<organism evidence="3 4">
    <name type="scientific">Panagrolaimus davidi</name>
    <dbReference type="NCBI Taxonomy" id="227884"/>
    <lineage>
        <taxon>Eukaryota</taxon>
        <taxon>Metazoa</taxon>
        <taxon>Ecdysozoa</taxon>
        <taxon>Nematoda</taxon>
        <taxon>Chromadorea</taxon>
        <taxon>Rhabditida</taxon>
        <taxon>Tylenchina</taxon>
        <taxon>Panagrolaimomorpha</taxon>
        <taxon>Panagrolaimoidea</taxon>
        <taxon>Panagrolaimidae</taxon>
        <taxon>Panagrolaimus</taxon>
    </lineage>
</organism>
<feature type="compositionally biased region" description="Polar residues" evidence="1">
    <location>
        <begin position="438"/>
        <end position="455"/>
    </location>
</feature>
<sequence>MASEEDIEGIAGDKKFVNCIYMNSELEKDYDTTKVLNEKNRRFCWFYLMALDFCLTQVDNNSSGDIRQTYFDWIRWNQAYIVEKLEKYLAIPDLVENYDAIRKMIQRIERFAETHLQLNAHEKGVSNQFAHAYNLSLKKNDIRVLQQAGKLLINYLTGLTKRYYINTVDRADYSVDQLKSEANHLITELESKDKRLALDIKETLHYFLEFSELDEAAAFAQEEILQKSLELADIQARENIFQNLLRQIKKIKKEAGKKMGKLVKWTTYVRRDAWNDLKRIGKAFISMPLHPIDTMNAFKTFAKENPWKFAFIVIGSLAVGIAFGGLFTGAIILVDVFLVEAIALPVAADIAIGLTSSMAAASTVSTLAVTGGTILPVQMEAQKQIDEIKVALKREQARKNSNSRREQAKKNNSASQATHNADSEEADDSGNDSGNDDVGTNENNERTSTASENLMITNEEIINRIEEFLEREIQDDAERKSVCEKEIAENQKDQKEVQVGLNALNRLMQKKKDKHPVPPKAEENVI</sequence>
<feature type="region of interest" description="Disordered" evidence="1">
    <location>
        <begin position="396"/>
        <end position="455"/>
    </location>
</feature>
<keyword evidence="2" id="KW-1133">Transmembrane helix</keyword>
<evidence type="ECO:0000313" key="4">
    <source>
        <dbReference type="WBParaSite" id="PDA_v2.g14320.t1"/>
    </source>
</evidence>
<dbReference type="AlphaFoldDB" id="A0A914P8F3"/>
<evidence type="ECO:0000313" key="3">
    <source>
        <dbReference type="Proteomes" id="UP000887578"/>
    </source>
</evidence>
<reference evidence="4" key="1">
    <citation type="submission" date="2022-11" db="UniProtKB">
        <authorList>
            <consortium name="WormBaseParasite"/>
        </authorList>
    </citation>
    <scope>IDENTIFICATION</scope>
</reference>
<keyword evidence="3" id="KW-1185">Reference proteome</keyword>
<dbReference type="Proteomes" id="UP000887578">
    <property type="component" value="Unplaced"/>
</dbReference>
<keyword evidence="2" id="KW-0472">Membrane</keyword>
<proteinExistence type="predicted"/>
<feature type="compositionally biased region" description="Polar residues" evidence="1">
    <location>
        <begin position="410"/>
        <end position="420"/>
    </location>
</feature>
<feature type="compositionally biased region" description="Basic and acidic residues" evidence="1">
    <location>
        <begin position="396"/>
        <end position="409"/>
    </location>
</feature>
<keyword evidence="2" id="KW-0812">Transmembrane</keyword>